<proteinExistence type="predicted"/>
<evidence type="ECO:0000313" key="1">
    <source>
        <dbReference type="EMBL" id="GBO37009.1"/>
    </source>
</evidence>
<sequence>MGKPFLGMEIRRINIRRFTNDLGRVLGTYHRSSEIGSNSVSAFLHVSCGRNESSPHPSRTTDSRFLALRVYEDFSISRALDSRFLVLGV</sequence>
<dbReference type="EMBL" id="BGPR01061306">
    <property type="protein sequence ID" value="GBO37009.1"/>
    <property type="molecule type" value="Genomic_DNA"/>
</dbReference>
<evidence type="ECO:0000313" key="2">
    <source>
        <dbReference type="EMBL" id="GBO37010.1"/>
    </source>
</evidence>
<reference evidence="1 3" key="1">
    <citation type="journal article" date="2019" name="Sci. Rep.">
        <title>Orb-weaving spider Araneus ventricosus genome elucidates the spidroin gene catalogue.</title>
        <authorList>
            <person name="Kono N."/>
            <person name="Nakamura H."/>
            <person name="Ohtoshi R."/>
            <person name="Moran D.A.P."/>
            <person name="Shinohara A."/>
            <person name="Yoshida Y."/>
            <person name="Fujiwara M."/>
            <person name="Mori M."/>
            <person name="Tomita M."/>
            <person name="Arakawa K."/>
        </authorList>
    </citation>
    <scope>NUCLEOTIDE SEQUENCE [LARGE SCALE GENOMIC DNA]</scope>
</reference>
<comment type="caution">
    <text evidence="1">The sequence shown here is derived from an EMBL/GenBank/DDBJ whole genome shotgun (WGS) entry which is preliminary data.</text>
</comment>
<keyword evidence="3" id="KW-1185">Reference proteome</keyword>
<gene>
    <name evidence="1" type="ORF">AVEN_26099_1</name>
    <name evidence="2" type="ORF">AVEN_27517_1</name>
</gene>
<dbReference type="AlphaFoldDB" id="A0A4Y2WIG6"/>
<protein>
    <submittedName>
        <fullName evidence="1">Uncharacterized protein</fullName>
    </submittedName>
</protein>
<dbReference type="EMBL" id="BGPR01061307">
    <property type="protein sequence ID" value="GBO37010.1"/>
    <property type="molecule type" value="Genomic_DNA"/>
</dbReference>
<accession>A0A4Y2WIG6</accession>
<dbReference type="Proteomes" id="UP000499080">
    <property type="component" value="Unassembled WGS sequence"/>
</dbReference>
<name>A0A4Y2WIG6_ARAVE</name>
<evidence type="ECO:0000313" key="3">
    <source>
        <dbReference type="Proteomes" id="UP000499080"/>
    </source>
</evidence>
<organism evidence="1 3">
    <name type="scientific">Araneus ventricosus</name>
    <name type="common">Orbweaver spider</name>
    <name type="synonym">Epeira ventricosa</name>
    <dbReference type="NCBI Taxonomy" id="182803"/>
    <lineage>
        <taxon>Eukaryota</taxon>
        <taxon>Metazoa</taxon>
        <taxon>Ecdysozoa</taxon>
        <taxon>Arthropoda</taxon>
        <taxon>Chelicerata</taxon>
        <taxon>Arachnida</taxon>
        <taxon>Araneae</taxon>
        <taxon>Araneomorphae</taxon>
        <taxon>Entelegynae</taxon>
        <taxon>Araneoidea</taxon>
        <taxon>Araneidae</taxon>
        <taxon>Araneus</taxon>
    </lineage>
</organism>